<dbReference type="InterPro" id="IPR044855">
    <property type="entry name" value="CoA-Trfase_III_dom3_sf"/>
</dbReference>
<proteinExistence type="predicted"/>
<dbReference type="InterPro" id="IPR050483">
    <property type="entry name" value="CoA-transferase_III_domain"/>
</dbReference>
<keyword evidence="1 2" id="KW-0808">Transferase</keyword>
<dbReference type="EMBL" id="WHUT02000006">
    <property type="protein sequence ID" value="NUB45015.1"/>
    <property type="molecule type" value="Genomic_DNA"/>
</dbReference>
<dbReference type="Gene3D" id="3.30.1540.10">
    <property type="entry name" value="formyl-coa transferase, domain 3"/>
    <property type="match status" value="1"/>
</dbReference>
<evidence type="ECO:0000313" key="2">
    <source>
        <dbReference type="EMBL" id="NUB45015.1"/>
    </source>
</evidence>
<accession>A0A8X8KPE0</accession>
<dbReference type="PANTHER" id="PTHR48207">
    <property type="entry name" value="SUCCINATE--HYDROXYMETHYLGLUTARATE COA-TRANSFERASE"/>
    <property type="match status" value="1"/>
</dbReference>
<dbReference type="Gene3D" id="3.40.50.10540">
    <property type="entry name" value="Crotonobetainyl-coa:carnitine coa-transferase, domain 1"/>
    <property type="match status" value="1"/>
</dbReference>
<dbReference type="InterPro" id="IPR023606">
    <property type="entry name" value="CoA-Trfase_III_dom_1_sf"/>
</dbReference>
<sequence length="404" mass="43062">MMGPLSGIKVLDLTRVLAGPLCTMTLGDLGAEVIKVESPQGDETRGWGPPHAGGEAAYFLGVNRNKRSIVLDLKSDEGRQVVERLMREADILVENYKSGTLERWGFGEEWRLAHAPQQVRCSITGYGPSGPRSADPGYDFILQAETGLMSITGALGGEPTKHGVAIVDIATGLYATIAILAALRAREQTGAGQAVSASLYETGISLLANVASNHLVSGREAGRFGNGHPNIVPYRTFATRDGDIALAVGNDMQFARLARLAGKPQWSDDPRMQTNVARVKNRDLVDNAVAEAMADQTAAWWLAELKAAGIPCGRVNSVSDALSDAQTLARDMILDTDHPTAGPLRLLGFPFKLAATPHSMRRPPPLLGEHTAQVIDELGLGEALRSALLDQTGPDAILAHEART</sequence>
<evidence type="ECO:0000256" key="1">
    <source>
        <dbReference type="ARBA" id="ARBA00022679"/>
    </source>
</evidence>
<dbReference type="InterPro" id="IPR003673">
    <property type="entry name" value="CoA-Trfase_fam_III"/>
</dbReference>
<comment type="caution">
    <text evidence="2">The sequence shown here is derived from an EMBL/GenBank/DDBJ whole genome shotgun (WGS) entry which is preliminary data.</text>
</comment>
<evidence type="ECO:0000313" key="3">
    <source>
        <dbReference type="Proteomes" id="UP000484076"/>
    </source>
</evidence>
<keyword evidence="3" id="KW-1185">Reference proteome</keyword>
<dbReference type="GO" id="GO:0008410">
    <property type="term" value="F:CoA-transferase activity"/>
    <property type="evidence" value="ECO:0007669"/>
    <property type="project" value="TreeGrafter"/>
</dbReference>
<dbReference type="AlphaFoldDB" id="A0A8X8KPE0"/>
<dbReference type="PANTHER" id="PTHR48207:SF3">
    <property type="entry name" value="SUCCINATE--HYDROXYMETHYLGLUTARATE COA-TRANSFERASE"/>
    <property type="match status" value="1"/>
</dbReference>
<dbReference type="Pfam" id="PF02515">
    <property type="entry name" value="CoA_transf_3"/>
    <property type="match status" value="1"/>
</dbReference>
<dbReference type="Proteomes" id="UP000484076">
    <property type="component" value="Unassembled WGS sequence"/>
</dbReference>
<organism evidence="2 3">
    <name type="scientific">Fertoeibacter niger</name>
    <dbReference type="NCBI Taxonomy" id="2656921"/>
    <lineage>
        <taxon>Bacteria</taxon>
        <taxon>Pseudomonadati</taxon>
        <taxon>Pseudomonadota</taxon>
        <taxon>Alphaproteobacteria</taxon>
        <taxon>Rhodobacterales</taxon>
        <taxon>Paracoccaceae</taxon>
        <taxon>Fertoeibacter</taxon>
    </lineage>
</organism>
<reference evidence="2" key="1">
    <citation type="submission" date="2020-05" db="EMBL/GenBank/DDBJ databases">
        <title>Fertoebacter nigrum gen. nov., sp. nov., a new member of the family Rhodobacteraceae.</title>
        <authorList>
            <person name="Szuroczki S."/>
            <person name="Abbaszade G."/>
            <person name="Buni D."/>
            <person name="Schumann P."/>
            <person name="Toth E."/>
        </authorList>
    </citation>
    <scope>NUCLEOTIDE SEQUENCE</scope>
    <source>
        <strain evidence="2">RG-N-1a</strain>
    </source>
</reference>
<name>A0A8X8KPE0_9RHOB</name>
<protein>
    <submittedName>
        <fullName evidence="2">CoA transferase</fullName>
    </submittedName>
</protein>
<gene>
    <name evidence="2" type="ORF">GEU84_011505</name>
</gene>
<dbReference type="SUPFAM" id="SSF89796">
    <property type="entry name" value="CoA-transferase family III (CaiB/BaiF)"/>
    <property type="match status" value="1"/>
</dbReference>